<dbReference type="SUPFAM" id="SSF56112">
    <property type="entry name" value="Protein kinase-like (PK-like)"/>
    <property type="match status" value="1"/>
</dbReference>
<organism evidence="5 6">
    <name type="scientific">Escovopsis weberi</name>
    <dbReference type="NCBI Taxonomy" id="150374"/>
    <lineage>
        <taxon>Eukaryota</taxon>
        <taxon>Fungi</taxon>
        <taxon>Dikarya</taxon>
        <taxon>Ascomycota</taxon>
        <taxon>Pezizomycotina</taxon>
        <taxon>Sordariomycetes</taxon>
        <taxon>Hypocreomycetidae</taxon>
        <taxon>Hypocreales</taxon>
        <taxon>Hypocreaceae</taxon>
        <taxon>Escovopsis</taxon>
    </lineage>
</organism>
<evidence type="ECO:0000313" key="6">
    <source>
        <dbReference type="Proteomes" id="UP000053831"/>
    </source>
</evidence>
<sequence>MSAVDPAILKALGLDPPASNAKLAPIGHSGFTSTYKLTAPSRPGQSCPSAFFVKIAAGDAARIMFRGEHASLNAIHDVVPDLCPRSHAHGELVGAGASAPEHRDLHTDADHDSDTDRGPDTDTDERPPRQHLHFLVTDFLDTGPAAARAPPQGASLAVKLARLHTTPAPAPADLPAPAFGFPVPTCCGDTPQDNSWRASWADFFADNRLRAVARREVRAQGPDAELARCVERVAAVVVPRLLGPGTLRGIAPVVVHGDLWSGNHARGRIIGGGGGSGSEELVFDPACVYGHSEYELGIMRMFGGFGGAFWKEYEKLVPRADPADEWDDRLLLYEL</sequence>
<keyword evidence="6" id="KW-1185">Reference proteome</keyword>
<protein>
    <recommendedName>
        <fullName evidence="1">protein-ribulosamine 3-kinase</fullName>
        <ecNumber evidence="1">2.7.1.172</ecNumber>
    </recommendedName>
</protein>
<dbReference type="EMBL" id="LGSR01000006">
    <property type="protein sequence ID" value="KOS21885.1"/>
    <property type="molecule type" value="Genomic_DNA"/>
</dbReference>
<dbReference type="GO" id="GO:0016301">
    <property type="term" value="F:kinase activity"/>
    <property type="evidence" value="ECO:0007669"/>
    <property type="project" value="UniProtKB-UniRule"/>
</dbReference>
<keyword evidence="3" id="KW-0808">Transferase</keyword>
<gene>
    <name evidence="5" type="ORF">ESCO_002130</name>
</gene>
<dbReference type="InterPro" id="IPR016477">
    <property type="entry name" value="Fructo-/Ketosamine-3-kinase"/>
</dbReference>
<dbReference type="PANTHER" id="PTHR12149">
    <property type="entry name" value="FRUCTOSAMINE 3 KINASE-RELATED PROTEIN"/>
    <property type="match status" value="1"/>
</dbReference>
<dbReference type="FunFam" id="3.90.1200.10:FF:000018">
    <property type="entry name" value="Fructosamine-3-kinase, putative"/>
    <property type="match status" value="1"/>
</dbReference>
<dbReference type="AlphaFoldDB" id="A0A0M9VWB6"/>
<comment type="catalytic activity">
    <reaction evidence="2">
        <text>N(6)-D-ribulosyl-L-lysyl-[protein] + ATP = N(6)-(3-O-phospho-D-ribulosyl)-L-lysyl-[protein] + ADP + H(+)</text>
        <dbReference type="Rhea" id="RHEA:48432"/>
        <dbReference type="Rhea" id="RHEA-COMP:12103"/>
        <dbReference type="Rhea" id="RHEA-COMP:12104"/>
        <dbReference type="ChEBI" id="CHEBI:15378"/>
        <dbReference type="ChEBI" id="CHEBI:30616"/>
        <dbReference type="ChEBI" id="CHEBI:90418"/>
        <dbReference type="ChEBI" id="CHEBI:90420"/>
        <dbReference type="ChEBI" id="CHEBI:456216"/>
        <dbReference type="EC" id="2.7.1.172"/>
    </reaction>
    <physiologicalReaction direction="left-to-right" evidence="2">
        <dbReference type="Rhea" id="RHEA:48433"/>
    </physiologicalReaction>
</comment>
<evidence type="ECO:0000256" key="3">
    <source>
        <dbReference type="PIRNR" id="PIRNR006221"/>
    </source>
</evidence>
<dbReference type="GO" id="GO:0102193">
    <property type="term" value="F:protein-ribulosamine 3-kinase activity"/>
    <property type="evidence" value="ECO:0007669"/>
    <property type="project" value="UniProtKB-EC"/>
</dbReference>
<dbReference type="OrthoDB" id="5772781at2759"/>
<reference evidence="5 6" key="1">
    <citation type="submission" date="2015-07" db="EMBL/GenBank/DDBJ databases">
        <title>The genome of the fungus Escovopsis weberi, a specialized disease agent of ant agriculture.</title>
        <authorList>
            <person name="de Man T.J."/>
            <person name="Stajich J.E."/>
            <person name="Kubicek C.P."/>
            <person name="Chenthamara K."/>
            <person name="Atanasova L."/>
            <person name="Druzhinina I.S."/>
            <person name="Birnbaum S."/>
            <person name="Barribeau S.M."/>
            <person name="Teiling C."/>
            <person name="Suen G."/>
            <person name="Currie C."/>
            <person name="Gerardo N.M."/>
        </authorList>
    </citation>
    <scope>NUCLEOTIDE SEQUENCE [LARGE SCALE GENOMIC DNA]</scope>
</reference>
<proteinExistence type="inferred from homology"/>
<dbReference type="PANTHER" id="PTHR12149:SF8">
    <property type="entry name" value="PROTEIN-RIBULOSAMINE 3-KINASE"/>
    <property type="match status" value="1"/>
</dbReference>
<dbReference type="Proteomes" id="UP000053831">
    <property type="component" value="Unassembled WGS sequence"/>
</dbReference>
<evidence type="ECO:0000256" key="1">
    <source>
        <dbReference type="ARBA" id="ARBA00011961"/>
    </source>
</evidence>
<feature type="region of interest" description="Disordered" evidence="4">
    <location>
        <begin position="94"/>
        <end position="129"/>
    </location>
</feature>
<accession>A0A0M9VWB6</accession>
<dbReference type="Pfam" id="PF03881">
    <property type="entry name" value="Fructosamin_kin"/>
    <property type="match status" value="1"/>
</dbReference>
<evidence type="ECO:0000256" key="4">
    <source>
        <dbReference type="SAM" id="MobiDB-lite"/>
    </source>
</evidence>
<comment type="similarity">
    <text evidence="3">Belongs to the fructosamine kinase family.</text>
</comment>
<evidence type="ECO:0000313" key="5">
    <source>
        <dbReference type="EMBL" id="KOS21885.1"/>
    </source>
</evidence>
<name>A0A0M9VWB6_ESCWE</name>
<feature type="compositionally biased region" description="Basic and acidic residues" evidence="4">
    <location>
        <begin position="100"/>
        <end position="128"/>
    </location>
</feature>
<dbReference type="InterPro" id="IPR011009">
    <property type="entry name" value="Kinase-like_dom_sf"/>
</dbReference>
<comment type="caution">
    <text evidence="5">The sequence shown here is derived from an EMBL/GenBank/DDBJ whole genome shotgun (WGS) entry which is preliminary data.</text>
</comment>
<dbReference type="PIRSF" id="PIRSF006221">
    <property type="entry name" value="Ketosamine-3-kinase"/>
    <property type="match status" value="1"/>
</dbReference>
<keyword evidence="3 5" id="KW-0418">Kinase</keyword>
<dbReference type="Gene3D" id="3.90.1200.10">
    <property type="match status" value="1"/>
</dbReference>
<evidence type="ECO:0000256" key="2">
    <source>
        <dbReference type="ARBA" id="ARBA00048655"/>
    </source>
</evidence>
<dbReference type="EC" id="2.7.1.172" evidence="1"/>